<accession>A0A2T4CHP6</accession>
<keyword evidence="4" id="KW-1185">Reference proteome</keyword>
<dbReference type="PRINTS" id="PR01217">
    <property type="entry name" value="PRICHEXTENSN"/>
</dbReference>
<dbReference type="OrthoDB" id="4950117at2759"/>
<evidence type="ECO:0000256" key="1">
    <source>
        <dbReference type="SAM" id="MobiDB-lite"/>
    </source>
</evidence>
<reference evidence="3 4" key="1">
    <citation type="submission" date="2016-07" db="EMBL/GenBank/DDBJ databases">
        <title>Multiple horizontal gene transfer events from other fungi enriched the ability of initially mycotrophic Trichoderma (Ascomycota) to feed on dead plant biomass.</title>
        <authorList>
            <consortium name="DOE Joint Genome Institute"/>
            <person name="Aerts A."/>
            <person name="Atanasova L."/>
            <person name="Chenthamara K."/>
            <person name="Zhang J."/>
            <person name="Grujic M."/>
            <person name="Henrissat B."/>
            <person name="Kuo A."/>
            <person name="Salamov A."/>
            <person name="Lipzen A."/>
            <person name="Labutti K."/>
            <person name="Barry K."/>
            <person name="Miao Y."/>
            <person name="Rahimi M.J."/>
            <person name="Shen Q."/>
            <person name="Grigoriev I.V."/>
            <person name="Kubicek C.P."/>
            <person name="Druzhinina I.S."/>
        </authorList>
    </citation>
    <scope>NUCLEOTIDE SEQUENCE [LARGE SCALE GENOMIC DNA]</scope>
    <source>
        <strain evidence="3 4">ATCC 18648</strain>
    </source>
</reference>
<evidence type="ECO:0000256" key="2">
    <source>
        <dbReference type="SAM" id="SignalP"/>
    </source>
</evidence>
<dbReference type="AlphaFoldDB" id="A0A2T4CHP6"/>
<feature type="compositionally biased region" description="Pro residues" evidence="1">
    <location>
        <begin position="74"/>
        <end position="96"/>
    </location>
</feature>
<dbReference type="EMBL" id="KZ679126">
    <property type="protein sequence ID" value="PTB81070.1"/>
    <property type="molecule type" value="Genomic_DNA"/>
</dbReference>
<name>A0A2T4CHP6_TRILO</name>
<gene>
    <name evidence="3" type="ORF">M440DRAFT_1006893</name>
</gene>
<protein>
    <recommendedName>
        <fullName evidence="5">Hydrophobin</fullName>
    </recommendedName>
</protein>
<keyword evidence="2" id="KW-0732">Signal</keyword>
<sequence length="167" mass="16846">MKTASFALVSALLLGASALTLPPQPSPSLGCCCCDISKGRIDCDLSIPASQCVCAQVICPANAPTVWHGTPAPVTGPPTGPPTSPPTLAAAPPPHLPGLKPKPKPKPLPAPAPGPPKQCCCCDPSVMKIRCEVKPAIDCICLAVMCPAGAETIFAKPTPTSKPTATP</sequence>
<proteinExistence type="predicted"/>
<dbReference type="STRING" id="983965.A0A2T4CHP6"/>
<feature type="signal peptide" evidence="2">
    <location>
        <begin position="1"/>
        <end position="18"/>
    </location>
</feature>
<evidence type="ECO:0000313" key="4">
    <source>
        <dbReference type="Proteomes" id="UP000240760"/>
    </source>
</evidence>
<dbReference type="Proteomes" id="UP000240760">
    <property type="component" value="Unassembled WGS sequence"/>
</dbReference>
<feature type="chain" id="PRO_5015518522" description="Hydrophobin" evidence="2">
    <location>
        <begin position="19"/>
        <end position="167"/>
    </location>
</feature>
<feature type="region of interest" description="Disordered" evidence="1">
    <location>
        <begin position="70"/>
        <end position="110"/>
    </location>
</feature>
<evidence type="ECO:0000313" key="3">
    <source>
        <dbReference type="EMBL" id="PTB81070.1"/>
    </source>
</evidence>
<evidence type="ECO:0008006" key="5">
    <source>
        <dbReference type="Google" id="ProtNLM"/>
    </source>
</evidence>
<organism evidence="3 4">
    <name type="scientific">Trichoderma longibrachiatum ATCC 18648</name>
    <dbReference type="NCBI Taxonomy" id="983965"/>
    <lineage>
        <taxon>Eukaryota</taxon>
        <taxon>Fungi</taxon>
        <taxon>Dikarya</taxon>
        <taxon>Ascomycota</taxon>
        <taxon>Pezizomycotina</taxon>
        <taxon>Sordariomycetes</taxon>
        <taxon>Hypocreomycetidae</taxon>
        <taxon>Hypocreales</taxon>
        <taxon>Hypocreaceae</taxon>
        <taxon>Trichoderma</taxon>
    </lineage>
</organism>